<sequence>MGRNPSEVTWVGQGAGCWLQKGLADVEGGGVFGDSPQKSLPLGMVMVPAESSEPHGRGLLCAGVEKCR</sequence>
<proteinExistence type="predicted"/>
<keyword evidence="2" id="KW-1185">Reference proteome</keyword>
<dbReference type="AlphaFoldDB" id="A0A8J2FR99"/>
<accession>A0A8J2FR99</accession>
<evidence type="ECO:0000313" key="2">
    <source>
        <dbReference type="Proteomes" id="UP000663859"/>
    </source>
</evidence>
<reference evidence="1" key="1">
    <citation type="submission" date="2021-02" db="EMBL/GenBank/DDBJ databases">
        <authorList>
            <person name="Cremers G."/>
            <person name="Picone N."/>
        </authorList>
    </citation>
    <scope>NUCLEOTIDE SEQUENCE</scope>
    <source>
        <strain evidence="1">PQ17</strain>
    </source>
</reference>
<organism evidence="1 2">
    <name type="scientific">Candidatus Methylacidithermus pantelleriae</name>
    <dbReference type="NCBI Taxonomy" id="2744239"/>
    <lineage>
        <taxon>Bacteria</taxon>
        <taxon>Pseudomonadati</taxon>
        <taxon>Verrucomicrobiota</taxon>
        <taxon>Methylacidiphilae</taxon>
        <taxon>Methylacidiphilales</taxon>
        <taxon>Methylacidiphilaceae</taxon>
        <taxon>Candidatus Methylacidithermus</taxon>
    </lineage>
</organism>
<comment type="caution">
    <text evidence="1">The sequence shown here is derived from an EMBL/GenBank/DDBJ whole genome shotgun (WGS) entry which is preliminary data.</text>
</comment>
<gene>
    <name evidence="1" type="ORF">MPNT_10179</name>
</gene>
<dbReference type="EMBL" id="CAJNOB010000001">
    <property type="protein sequence ID" value="CAF0689307.1"/>
    <property type="molecule type" value="Genomic_DNA"/>
</dbReference>
<protein>
    <submittedName>
        <fullName evidence="1">Uncharacterized protein</fullName>
    </submittedName>
</protein>
<name>A0A8J2FR99_9BACT</name>
<dbReference type="Proteomes" id="UP000663859">
    <property type="component" value="Unassembled WGS sequence"/>
</dbReference>
<evidence type="ECO:0000313" key="1">
    <source>
        <dbReference type="EMBL" id="CAF0689307.1"/>
    </source>
</evidence>